<dbReference type="AlphaFoldDB" id="A0A892ZCB3"/>
<dbReference type="EMBL" id="CP069798">
    <property type="protein sequence ID" value="QRQ80935.1"/>
    <property type="molecule type" value="Genomic_DNA"/>
</dbReference>
<name>A0A892ZCB3_9NEIS</name>
<protein>
    <recommendedName>
        <fullName evidence="4">Lipoprotein</fullName>
    </recommendedName>
</protein>
<accession>A0A892ZCB3</accession>
<dbReference type="Proteomes" id="UP000653156">
    <property type="component" value="Chromosome"/>
</dbReference>
<sequence length="119" mass="13523">MKQFFFKISAFGLVCFLSACNGCWTPMPVVSCGGLKTKSNVDSYIKKDIPHEKKILDIQECLGDDYSENIPTKGGNIFTPLRKKYNDEIRGDIRISNFDSCMKDKGYIFYEKIDGISNQ</sequence>
<evidence type="ECO:0000313" key="3">
    <source>
        <dbReference type="Proteomes" id="UP000653156"/>
    </source>
</evidence>
<dbReference type="RefSeq" id="WP_230338228.1">
    <property type="nucleotide sequence ID" value="NZ_CP069798.1"/>
</dbReference>
<evidence type="ECO:0000313" key="2">
    <source>
        <dbReference type="EMBL" id="QRQ80935.1"/>
    </source>
</evidence>
<feature type="chain" id="PRO_5034860530" description="Lipoprotein" evidence="1">
    <location>
        <begin position="22"/>
        <end position="119"/>
    </location>
</feature>
<dbReference type="KEGG" id="ptes:JQU52_09320"/>
<evidence type="ECO:0000256" key="1">
    <source>
        <dbReference type="SAM" id="SignalP"/>
    </source>
</evidence>
<reference evidence="2" key="1">
    <citation type="submission" date="2021-02" db="EMBL/GenBank/DDBJ databases">
        <title>Neisseriaceae sp. 26B isolated from the cloaca of a Common Toad-headed Turtle (Mesoclemmys nasuta).</title>
        <authorList>
            <person name="Spergser J."/>
            <person name="Busse H.-J."/>
        </authorList>
    </citation>
    <scope>NUCLEOTIDE SEQUENCE</scope>
    <source>
        <strain evidence="2">26B</strain>
    </source>
</reference>
<organism evidence="2 3">
    <name type="scientific">Paralysiella testudinis</name>
    <dbReference type="NCBI Taxonomy" id="2809020"/>
    <lineage>
        <taxon>Bacteria</taxon>
        <taxon>Pseudomonadati</taxon>
        <taxon>Pseudomonadota</taxon>
        <taxon>Betaproteobacteria</taxon>
        <taxon>Neisseriales</taxon>
        <taxon>Neisseriaceae</taxon>
        <taxon>Paralysiella</taxon>
    </lineage>
</organism>
<keyword evidence="3" id="KW-1185">Reference proteome</keyword>
<proteinExistence type="predicted"/>
<evidence type="ECO:0008006" key="4">
    <source>
        <dbReference type="Google" id="ProtNLM"/>
    </source>
</evidence>
<dbReference type="PROSITE" id="PS51257">
    <property type="entry name" value="PROKAR_LIPOPROTEIN"/>
    <property type="match status" value="1"/>
</dbReference>
<gene>
    <name evidence="2" type="ORF">JQU52_09320</name>
</gene>
<keyword evidence="1" id="KW-0732">Signal</keyword>
<feature type="signal peptide" evidence="1">
    <location>
        <begin position="1"/>
        <end position="21"/>
    </location>
</feature>